<feature type="signal peptide" evidence="2">
    <location>
        <begin position="1"/>
        <end position="22"/>
    </location>
</feature>
<feature type="region of interest" description="Disordered" evidence="1">
    <location>
        <begin position="41"/>
        <end position="119"/>
    </location>
</feature>
<dbReference type="PANTHER" id="PTHR42028">
    <property type="entry name" value="CHROMOSOME 1, WHOLE GENOME SHOTGUN SEQUENCE"/>
    <property type="match status" value="1"/>
</dbReference>
<organism evidence="4 5">
    <name type="scientific">Lasallia pustulata</name>
    <dbReference type="NCBI Taxonomy" id="136370"/>
    <lineage>
        <taxon>Eukaryota</taxon>
        <taxon>Fungi</taxon>
        <taxon>Dikarya</taxon>
        <taxon>Ascomycota</taxon>
        <taxon>Pezizomycotina</taxon>
        <taxon>Lecanoromycetes</taxon>
        <taxon>OSLEUM clade</taxon>
        <taxon>Umbilicariomycetidae</taxon>
        <taxon>Umbilicariales</taxon>
        <taxon>Umbilicariaceae</taxon>
        <taxon>Lasallia</taxon>
    </lineage>
</organism>
<feature type="chain" id="PRO_5012122401" description="DUF7137 domain-containing protein" evidence="2">
    <location>
        <begin position="23"/>
        <end position="282"/>
    </location>
</feature>
<accession>A0A1W5CX72</accession>
<dbReference type="Proteomes" id="UP000192927">
    <property type="component" value="Unassembled WGS sequence"/>
</dbReference>
<evidence type="ECO:0000256" key="1">
    <source>
        <dbReference type="SAM" id="MobiDB-lite"/>
    </source>
</evidence>
<feature type="domain" description="DUF7137" evidence="3">
    <location>
        <begin position="112"/>
        <end position="245"/>
    </location>
</feature>
<dbReference type="InterPro" id="IPR055561">
    <property type="entry name" value="DUF7137"/>
</dbReference>
<dbReference type="AlphaFoldDB" id="A0A1W5CX72"/>
<reference evidence="5" key="1">
    <citation type="submission" date="2017-03" db="EMBL/GenBank/DDBJ databases">
        <authorList>
            <person name="Sharma R."/>
            <person name="Thines M."/>
        </authorList>
    </citation>
    <scope>NUCLEOTIDE SEQUENCE [LARGE SCALE GENOMIC DNA]</scope>
</reference>
<feature type="compositionally biased region" description="Low complexity" evidence="1">
    <location>
        <begin position="43"/>
        <end position="83"/>
    </location>
</feature>
<dbReference type="EMBL" id="FWEW01000731">
    <property type="protein sequence ID" value="SLM35473.1"/>
    <property type="molecule type" value="Genomic_DNA"/>
</dbReference>
<dbReference type="PANTHER" id="PTHR42028:SF1">
    <property type="entry name" value="YALI0E30657P"/>
    <property type="match status" value="1"/>
</dbReference>
<feature type="compositionally biased region" description="Polar residues" evidence="1">
    <location>
        <begin position="84"/>
        <end position="106"/>
    </location>
</feature>
<name>A0A1W5CX72_9LECA</name>
<evidence type="ECO:0000259" key="3">
    <source>
        <dbReference type="Pfam" id="PF23585"/>
    </source>
</evidence>
<evidence type="ECO:0000256" key="2">
    <source>
        <dbReference type="SAM" id="SignalP"/>
    </source>
</evidence>
<keyword evidence="2" id="KW-0732">Signal</keyword>
<evidence type="ECO:0000313" key="5">
    <source>
        <dbReference type="Proteomes" id="UP000192927"/>
    </source>
</evidence>
<proteinExistence type="predicted"/>
<evidence type="ECO:0000313" key="4">
    <source>
        <dbReference type="EMBL" id="SLM35473.1"/>
    </source>
</evidence>
<sequence>MRTIQLVPLLSAIFLFSTLSTAWPWPPSIGDIEEMIVRRENEGSSSASAGSTAAASNTASGTTESRASGSGSAAATSGKKSTANSGGTDSKATGTSNVTESSSAPTSIDPRLPPGGIQMVTPAPTAAAQYYKIGDHVTFAWNYTSLSVTPSYIDVVASCRSNSEAYTIAVNMSVAPTGAVTWDTSLDATGVAPLLTDQYTLVIYDAAKGISSTPSAGYLSTFQQFSFGMYIPQPYTPLNDYICATCSGALSDTERQTLKFLFGMGTITVLSFTWFAGGFGVF</sequence>
<dbReference type="Pfam" id="PF23585">
    <property type="entry name" value="DUF7137"/>
    <property type="match status" value="1"/>
</dbReference>
<keyword evidence="5" id="KW-1185">Reference proteome</keyword>
<protein>
    <recommendedName>
        <fullName evidence="3">DUF7137 domain-containing protein</fullName>
    </recommendedName>
</protein>